<feature type="domain" description="Tyr recombinase" evidence="7">
    <location>
        <begin position="97"/>
        <end position="270"/>
    </location>
</feature>
<dbReference type="SUPFAM" id="SSF56349">
    <property type="entry name" value="DNA breaking-rejoining enzymes"/>
    <property type="match status" value="1"/>
</dbReference>
<dbReference type="PANTHER" id="PTHR30349:SF89">
    <property type="entry name" value="INTEGRASE_RECOMBINASE"/>
    <property type="match status" value="1"/>
</dbReference>
<evidence type="ECO:0000313" key="10">
    <source>
        <dbReference type="Proteomes" id="UP001198962"/>
    </source>
</evidence>
<gene>
    <name evidence="9" type="ORF">LKD32_02700</name>
</gene>
<dbReference type="PROSITE" id="PS51898">
    <property type="entry name" value="TYR_RECOMBINASE"/>
    <property type="match status" value="1"/>
</dbReference>
<keyword evidence="5" id="KW-0233">DNA recombination</keyword>
<proteinExistence type="inferred from homology"/>
<evidence type="ECO:0000256" key="3">
    <source>
        <dbReference type="ARBA" id="ARBA00022908"/>
    </source>
</evidence>
<dbReference type="InterPro" id="IPR010998">
    <property type="entry name" value="Integrase_recombinase_N"/>
</dbReference>
<comment type="function">
    <text evidence="1">Site-specific tyrosine recombinase, which acts by catalyzing the cutting and rejoining of the recombining DNA molecules.</text>
</comment>
<evidence type="ECO:0000256" key="2">
    <source>
        <dbReference type="ARBA" id="ARBA00008857"/>
    </source>
</evidence>
<evidence type="ECO:0000256" key="5">
    <source>
        <dbReference type="ARBA" id="ARBA00023172"/>
    </source>
</evidence>
<dbReference type="Pfam" id="PF00589">
    <property type="entry name" value="Phage_integrase"/>
    <property type="match status" value="1"/>
</dbReference>
<accession>A0AAE3DHE2</accession>
<evidence type="ECO:0000259" key="7">
    <source>
        <dbReference type="PROSITE" id="PS51898"/>
    </source>
</evidence>
<dbReference type="InterPro" id="IPR004107">
    <property type="entry name" value="Integrase_SAM-like_N"/>
</dbReference>
<name>A0AAE3DHE2_9FIRM</name>
<comment type="caution">
    <text evidence="9">The sequence shown here is derived from an EMBL/GenBank/DDBJ whole genome shotgun (WGS) entry which is preliminary data.</text>
</comment>
<evidence type="ECO:0000256" key="6">
    <source>
        <dbReference type="PROSITE-ProRule" id="PRU01248"/>
    </source>
</evidence>
<reference evidence="9" key="1">
    <citation type="submission" date="2021-10" db="EMBL/GenBank/DDBJ databases">
        <title>Anaerobic single-cell dispensing facilitates the cultivation of human gut bacteria.</title>
        <authorList>
            <person name="Afrizal A."/>
        </authorList>
    </citation>
    <scope>NUCLEOTIDE SEQUENCE</scope>
    <source>
        <strain evidence="9">CLA-AA-H274</strain>
    </source>
</reference>
<protein>
    <submittedName>
        <fullName evidence="9">Site-specific integrase</fullName>
    </submittedName>
</protein>
<dbReference type="InterPro" id="IPR013762">
    <property type="entry name" value="Integrase-like_cat_sf"/>
</dbReference>
<dbReference type="Gene3D" id="1.10.443.10">
    <property type="entry name" value="Intergrase catalytic core"/>
    <property type="match status" value="1"/>
</dbReference>
<keyword evidence="4 6" id="KW-0238">DNA-binding</keyword>
<dbReference type="Gene3D" id="1.10.150.130">
    <property type="match status" value="1"/>
</dbReference>
<dbReference type="PROSITE" id="PS51900">
    <property type="entry name" value="CB"/>
    <property type="match status" value="1"/>
</dbReference>
<dbReference type="GO" id="GO:0006310">
    <property type="term" value="P:DNA recombination"/>
    <property type="evidence" value="ECO:0007669"/>
    <property type="project" value="UniProtKB-KW"/>
</dbReference>
<feature type="domain" description="Core-binding (CB)" evidence="8">
    <location>
        <begin position="1"/>
        <end position="79"/>
    </location>
</feature>
<evidence type="ECO:0000256" key="1">
    <source>
        <dbReference type="ARBA" id="ARBA00003283"/>
    </source>
</evidence>
<dbReference type="InterPro" id="IPR002104">
    <property type="entry name" value="Integrase_catalytic"/>
</dbReference>
<dbReference type="EMBL" id="JAJEPU010000004">
    <property type="protein sequence ID" value="MCC2163800.1"/>
    <property type="molecule type" value="Genomic_DNA"/>
</dbReference>
<keyword evidence="3" id="KW-0229">DNA integration</keyword>
<dbReference type="PANTHER" id="PTHR30349">
    <property type="entry name" value="PHAGE INTEGRASE-RELATED"/>
    <property type="match status" value="1"/>
</dbReference>
<dbReference type="InterPro" id="IPR011010">
    <property type="entry name" value="DNA_brk_join_enz"/>
</dbReference>
<evidence type="ECO:0000259" key="8">
    <source>
        <dbReference type="PROSITE" id="PS51900"/>
    </source>
</evidence>
<dbReference type="RefSeq" id="WP_308450583.1">
    <property type="nucleotide sequence ID" value="NZ_JAJEPU010000004.1"/>
</dbReference>
<dbReference type="Proteomes" id="UP001198962">
    <property type="component" value="Unassembled WGS sequence"/>
</dbReference>
<dbReference type="Pfam" id="PF02899">
    <property type="entry name" value="Phage_int_SAM_1"/>
    <property type="match status" value="1"/>
</dbReference>
<dbReference type="GO" id="GO:0003677">
    <property type="term" value="F:DNA binding"/>
    <property type="evidence" value="ECO:0007669"/>
    <property type="project" value="UniProtKB-UniRule"/>
</dbReference>
<keyword evidence="10" id="KW-1185">Reference proteome</keyword>
<evidence type="ECO:0000256" key="4">
    <source>
        <dbReference type="ARBA" id="ARBA00023125"/>
    </source>
</evidence>
<organism evidence="9 10">
    <name type="scientific">Brotaphodocola catenula</name>
    <dbReference type="NCBI Taxonomy" id="2885361"/>
    <lineage>
        <taxon>Bacteria</taxon>
        <taxon>Bacillati</taxon>
        <taxon>Bacillota</taxon>
        <taxon>Clostridia</taxon>
        <taxon>Lachnospirales</taxon>
        <taxon>Lachnospiraceae</taxon>
        <taxon>Brotaphodocola</taxon>
    </lineage>
</organism>
<evidence type="ECO:0000313" key="9">
    <source>
        <dbReference type="EMBL" id="MCC2163800.1"/>
    </source>
</evidence>
<dbReference type="AlphaFoldDB" id="A0AAE3DHE2"/>
<dbReference type="GO" id="GO:0015074">
    <property type="term" value="P:DNA integration"/>
    <property type="evidence" value="ECO:0007669"/>
    <property type="project" value="UniProtKB-KW"/>
</dbReference>
<comment type="similarity">
    <text evidence="2">Belongs to the 'phage' integrase family.</text>
</comment>
<dbReference type="InterPro" id="IPR050090">
    <property type="entry name" value="Tyrosine_recombinase_XerCD"/>
</dbReference>
<dbReference type="InterPro" id="IPR044068">
    <property type="entry name" value="CB"/>
</dbReference>
<sequence>MERYDSLQEFENELIKEEYSLNTIKKYIRDVKRFLQWNRERELTSNNLMEWKRDLIRHYAPTSVNSMLASLNHYLEWLGYPQLKIRFLPIQQEIFAKPERELSEQDYRSLLNTAEKNGKHRLALILKTLALTGIRISELEFITVESLKMGIASIWNKGKARKILLPVKLCKVLREYCKRIKRESGSVFVTRTGRPLNRSNIWREMKSLFKESGVAPEKIFPHNFRHLFARTFYSINRDLVRLSDLLGHSNLATTRIYIRESGNEHRRILEKMERIYEMREKEDKKILHNQHYVVNLTCCAR</sequence>